<evidence type="ECO:0000313" key="2">
    <source>
        <dbReference type="Proteomes" id="UP000053411"/>
    </source>
</evidence>
<name>A0A0D2IQ67_9EURO</name>
<evidence type="ECO:0000313" key="1">
    <source>
        <dbReference type="EMBL" id="KIX99101.1"/>
    </source>
</evidence>
<dbReference type="GeneID" id="27711308"/>
<proteinExistence type="predicted"/>
<dbReference type="AlphaFoldDB" id="A0A0D2IQ67"/>
<organism evidence="1 2">
    <name type="scientific">Fonsecaea multimorphosa CBS 102226</name>
    <dbReference type="NCBI Taxonomy" id="1442371"/>
    <lineage>
        <taxon>Eukaryota</taxon>
        <taxon>Fungi</taxon>
        <taxon>Dikarya</taxon>
        <taxon>Ascomycota</taxon>
        <taxon>Pezizomycotina</taxon>
        <taxon>Eurotiomycetes</taxon>
        <taxon>Chaetothyriomycetidae</taxon>
        <taxon>Chaetothyriales</taxon>
        <taxon>Herpotrichiellaceae</taxon>
        <taxon>Fonsecaea</taxon>
    </lineage>
</organism>
<protein>
    <submittedName>
        <fullName evidence="1">Uncharacterized protein</fullName>
    </submittedName>
</protein>
<dbReference type="OrthoDB" id="4159486at2759"/>
<reference evidence="1 2" key="1">
    <citation type="submission" date="2015-01" db="EMBL/GenBank/DDBJ databases">
        <title>The Genome Sequence of Fonsecaea multimorphosa CBS 102226.</title>
        <authorList>
            <consortium name="The Broad Institute Genomics Platform"/>
            <person name="Cuomo C."/>
            <person name="de Hoog S."/>
            <person name="Gorbushina A."/>
            <person name="Stielow B."/>
            <person name="Teixiera M."/>
            <person name="Abouelleil A."/>
            <person name="Chapman S.B."/>
            <person name="Priest M."/>
            <person name="Young S.K."/>
            <person name="Wortman J."/>
            <person name="Nusbaum C."/>
            <person name="Birren B."/>
        </authorList>
    </citation>
    <scope>NUCLEOTIDE SEQUENCE [LARGE SCALE GENOMIC DNA]</scope>
    <source>
        <strain evidence="1 2">CBS 102226</strain>
    </source>
</reference>
<dbReference type="Proteomes" id="UP000053411">
    <property type="component" value="Unassembled WGS sequence"/>
</dbReference>
<dbReference type="VEuPathDB" id="FungiDB:Z520_05562"/>
<gene>
    <name evidence="1" type="ORF">Z520_05562</name>
</gene>
<accession>A0A0D2IQ67</accession>
<sequence>MAVTSQSWTENIIIASSTSQLLRPEFPFDARLRNPGVTQGEWGLFTTELVHCMRLARASRHSALGSGILVGATLSAIGGPLGPLMGVCTWRFARRALEQENVLQNTLLARVLDSTLEHWNSELFLSHGLIVRLEFPDGRRATQERDDDEYPEYFARQKSSSRSESRKVTKEYGRNLYWVSGLDKPRLVLTHLDAGCDHQEPPPVL</sequence>
<dbReference type="EMBL" id="KN848070">
    <property type="protein sequence ID" value="KIX99101.1"/>
    <property type="molecule type" value="Genomic_DNA"/>
</dbReference>
<dbReference type="RefSeq" id="XP_016633224.1">
    <property type="nucleotide sequence ID" value="XM_016776065.1"/>
</dbReference>
<keyword evidence="2" id="KW-1185">Reference proteome</keyword>